<feature type="compositionally biased region" description="Acidic residues" evidence="1">
    <location>
        <begin position="132"/>
        <end position="144"/>
    </location>
</feature>
<gene>
    <name evidence="2" type="ORF">PRK78_004624</name>
</gene>
<feature type="compositionally biased region" description="Basic and acidic residues" evidence="1">
    <location>
        <begin position="117"/>
        <end position="131"/>
    </location>
</feature>
<dbReference type="Proteomes" id="UP001219355">
    <property type="component" value="Chromosome 2"/>
</dbReference>
<organism evidence="2 3">
    <name type="scientific">Emydomyces testavorans</name>
    <dbReference type="NCBI Taxonomy" id="2070801"/>
    <lineage>
        <taxon>Eukaryota</taxon>
        <taxon>Fungi</taxon>
        <taxon>Dikarya</taxon>
        <taxon>Ascomycota</taxon>
        <taxon>Pezizomycotina</taxon>
        <taxon>Eurotiomycetes</taxon>
        <taxon>Eurotiomycetidae</taxon>
        <taxon>Onygenales</taxon>
        <taxon>Nannizziopsiaceae</taxon>
        <taxon>Emydomyces</taxon>
    </lineage>
</organism>
<dbReference type="GO" id="GO:0015031">
    <property type="term" value="P:protein transport"/>
    <property type="evidence" value="ECO:0007669"/>
    <property type="project" value="TreeGrafter"/>
</dbReference>
<reference evidence="2" key="1">
    <citation type="submission" date="2023-03" db="EMBL/GenBank/DDBJ databases">
        <title>Emydomyces testavorans Genome Sequence.</title>
        <authorList>
            <person name="Hoyer L."/>
        </authorList>
    </citation>
    <scope>NUCLEOTIDE SEQUENCE</scope>
    <source>
        <strain evidence="2">16-2883</strain>
    </source>
</reference>
<dbReference type="PANTHER" id="PTHR28199">
    <property type="entry name" value="PROCESSING OF GAS1 AND ALP PROTEIN 2"/>
    <property type="match status" value="1"/>
</dbReference>
<protein>
    <submittedName>
        <fullName evidence="2">Uncharacterized protein</fullName>
    </submittedName>
</protein>
<dbReference type="InterPro" id="IPR011431">
    <property type="entry name" value="Trafficking_Pga2"/>
</dbReference>
<feature type="compositionally biased region" description="Low complexity" evidence="1">
    <location>
        <begin position="70"/>
        <end position="83"/>
    </location>
</feature>
<evidence type="ECO:0000313" key="2">
    <source>
        <dbReference type="EMBL" id="WEW59155.1"/>
    </source>
</evidence>
<sequence>MADHPMLTALYTWYTNFTTNVSSSVSNLTVRDYIRLIWMIGGYLFLRPYLDKGFRKMFEKGVAKSEKAEAQTQTAAGQTTSTANHLRGGREEDEDESEVESTAVPQWGKSARRKQRKFMEYVEQEAERRREEDDDRDIADLLED</sequence>
<keyword evidence="3" id="KW-1185">Reference proteome</keyword>
<dbReference type="EMBL" id="CP120628">
    <property type="protein sequence ID" value="WEW59155.1"/>
    <property type="molecule type" value="Genomic_DNA"/>
</dbReference>
<feature type="region of interest" description="Disordered" evidence="1">
    <location>
        <begin position="65"/>
        <end position="144"/>
    </location>
</feature>
<dbReference type="Pfam" id="PF07543">
    <property type="entry name" value="PGA2"/>
    <property type="match status" value="1"/>
</dbReference>
<evidence type="ECO:0000256" key="1">
    <source>
        <dbReference type="SAM" id="MobiDB-lite"/>
    </source>
</evidence>
<proteinExistence type="predicted"/>
<dbReference type="PANTHER" id="PTHR28199:SF1">
    <property type="entry name" value="PROCESSING OF GAS1 AND ALP PROTEIN 2"/>
    <property type="match status" value="1"/>
</dbReference>
<name>A0AAF0IIS3_9EURO</name>
<dbReference type="AlphaFoldDB" id="A0AAF0IIS3"/>
<evidence type="ECO:0000313" key="3">
    <source>
        <dbReference type="Proteomes" id="UP001219355"/>
    </source>
</evidence>
<accession>A0AAF0IIS3</accession>